<evidence type="ECO:0000313" key="3">
    <source>
        <dbReference type="Proteomes" id="UP000005707"/>
    </source>
</evidence>
<dbReference type="AlphaFoldDB" id="U2EG34"/>
<gene>
    <name evidence="2" type="ORF">HLPCO_000242</name>
</gene>
<reference evidence="2 3" key="1">
    <citation type="journal article" date="2011" name="J. Bacteriol.">
        <title>Genome sequence of Haloplasma contractile, an unusual contractile bacterium from a deep-sea anoxic brine lake.</title>
        <authorList>
            <person name="Antunes A."/>
            <person name="Alam I."/>
            <person name="El Dorry H."/>
            <person name="Siam R."/>
            <person name="Robertson A."/>
            <person name="Bajic V.B."/>
            <person name="Stingl U."/>
        </authorList>
    </citation>
    <scope>NUCLEOTIDE SEQUENCE [LARGE SCALE GENOMIC DNA]</scope>
    <source>
        <strain evidence="2 3">SSD-17B</strain>
    </source>
</reference>
<dbReference type="OrthoDB" id="9969405at2"/>
<feature type="region of interest" description="Disordered" evidence="1">
    <location>
        <begin position="153"/>
        <end position="277"/>
    </location>
</feature>
<feature type="compositionally biased region" description="Acidic residues" evidence="1">
    <location>
        <begin position="253"/>
        <end position="272"/>
    </location>
</feature>
<comment type="caution">
    <text evidence="2">The sequence shown here is derived from an EMBL/GenBank/DDBJ whole genome shotgun (WGS) entry which is preliminary data.</text>
</comment>
<feature type="compositionally biased region" description="Acidic residues" evidence="1">
    <location>
        <begin position="182"/>
        <end position="214"/>
    </location>
</feature>
<dbReference type="RefSeq" id="WP_021030967.1">
    <property type="nucleotide sequence ID" value="NZ_AFNU02000001.1"/>
</dbReference>
<dbReference type="Proteomes" id="UP000005707">
    <property type="component" value="Unassembled WGS sequence"/>
</dbReference>
<sequence>MNYTIPYSDKISLPRINEVLEADIVAEDINYDQTELEGKIIISGEYTVTNDSEVMEFTHEIPISFLIDDPDVNPSVDINNFTYDVIPGKGLEVNFELDVMIAEHEEPEKVEVELDDAKDKEEFQENVNSKLNEFLTDRDDEKSVVYDINEEIDPIDEPIDVEEEDDETEYNELVVDERETNEADDQQLESEEEVTEERELDQEQDEDHDDDDIEIAMSQIDNEENDNLVEEVEKTREKEHEQHVEDNDSIREDEVEIVDLEEKEVEEEEETKEIERDDIETVEKIIEHNDNTDENLEEDGRINIRPNGAISSSESYYNSLRESYSTYKVYFLDEGQSIDEFCEEHDVSRALINDEDTEETRKVVIRVDHE</sequence>
<dbReference type="EMBL" id="AFNU02000001">
    <property type="protein sequence ID" value="ERJ13576.1"/>
    <property type="molecule type" value="Genomic_DNA"/>
</dbReference>
<evidence type="ECO:0000313" key="2">
    <source>
        <dbReference type="EMBL" id="ERJ13576.1"/>
    </source>
</evidence>
<evidence type="ECO:0000256" key="1">
    <source>
        <dbReference type="SAM" id="MobiDB-lite"/>
    </source>
</evidence>
<organism evidence="2 3">
    <name type="scientific">Haloplasma contractile SSD-17B</name>
    <dbReference type="NCBI Taxonomy" id="1033810"/>
    <lineage>
        <taxon>Bacteria</taxon>
        <taxon>Bacillati</taxon>
        <taxon>Mycoplasmatota</taxon>
        <taxon>Mollicutes</taxon>
        <taxon>Haloplasmatales</taxon>
        <taxon>Haloplasmataceae</taxon>
        <taxon>Haloplasma</taxon>
    </lineage>
</organism>
<keyword evidence="3" id="KW-1185">Reference proteome</keyword>
<proteinExistence type="predicted"/>
<reference evidence="2 3" key="2">
    <citation type="journal article" date="2013" name="PLoS ONE">
        <title>INDIGO - INtegrated Data Warehouse of MIcrobial GenOmes with Examples from the Red Sea Extremophiles.</title>
        <authorList>
            <person name="Alam I."/>
            <person name="Antunes A."/>
            <person name="Kamau A.A."/>
            <person name="Ba Alawi W."/>
            <person name="Kalkatawi M."/>
            <person name="Stingl U."/>
            <person name="Bajic V.B."/>
        </authorList>
    </citation>
    <scope>NUCLEOTIDE SEQUENCE [LARGE SCALE GENOMIC DNA]</scope>
    <source>
        <strain evidence="2 3">SSD-17B</strain>
    </source>
</reference>
<feature type="compositionally biased region" description="Acidic residues" evidence="1">
    <location>
        <begin position="221"/>
        <end position="230"/>
    </location>
</feature>
<dbReference type="InParanoid" id="U2EG34"/>
<feature type="compositionally biased region" description="Basic and acidic residues" evidence="1">
    <location>
        <begin position="231"/>
        <end position="252"/>
    </location>
</feature>
<accession>U2EG34</accession>
<protein>
    <submittedName>
        <fullName evidence="2">Uncharacterized protein</fullName>
    </submittedName>
</protein>
<name>U2EG34_9MOLU</name>
<feature type="compositionally biased region" description="Acidic residues" evidence="1">
    <location>
        <begin position="153"/>
        <end position="170"/>
    </location>
</feature>